<dbReference type="EMBL" id="JBHSDJ010000127">
    <property type="protein sequence ID" value="MFC4248708.1"/>
    <property type="molecule type" value="Genomic_DNA"/>
</dbReference>
<protein>
    <recommendedName>
        <fullName evidence="4">HEAT repeat domain-containing protein</fullName>
    </recommendedName>
</protein>
<sequence length="2025" mass="215008">MQDPDSRLSHRSDAEIVAALNAVTDDPVQGIDRLRFVLDALTDASKVGQKYRIAAGITGTGPNDVRDAAIEALEAIAERSPTELATEDRIARIANLAQSVDTTGSIRLIDLLGDLAPHVDAGPVDDHYEPLIRRSLDGPPTSVTGHALELLGERLCANPQSDALVRLLSRALNHESPAVRAVAIGAAGTALAADRPRTELAVAFRNGDLSLGSGSAVDLGIEPDEAIFEVNVDGAAARMLLGEAPAPIDESDLCADGGPYDPSAAALEPQSGEAALEPRSESSTESEDCSPTSVGAGSIGAEPLDVDDGVPRLLQASAVAACRALDGPEEVAEAATEQLSALVTADAPDRRKAAAHAIGHTLASAETDRSRDTALFALGHLITDTREQVRRSTLRAVERYLDGAADATDLQRSVIESGTTDPRAHLDELLAVAVSEYVLSDRRTHALALDIWDEYGDELDSGSLRPNFRLVDDGDDSNHVASQSGRNASSDSSDRSESERSPSVDGGGCRRPDLDDGSERPPADSRSPDERKQWFDDRVTELTTAADPVAAIEEYFHQADTPQHRIAATRAIAERYQSASDEIDRDDRRRLDALIDEAIEDDAATVRKAAIQATWDAFESAVAYPWRDVADRLRSAIDDPDLRVQIAAFGALDDALCDEAISPGQLNEVHDLDRLLDGTPNETLAARAGRPIRLNLELKLLGRAVATDEAAWAGAGPLLTSALSSQNPAACHGALVGIGYCLDAGVVQWEGVASRIERAVAKRPPKIAEQAVTTATTAVQAGVADWDDVESIYRTAVTKSEDEPSEAAALAAVFLVGRGVVDWRQGPLAHVVERGLQVGNQEVRVTITGSLARAVDDDLVPWRDALDCFGPLFGSDSTVTLSDEFGGDEVPVTSLFVHTLLDRGAVDADQIGSLVEYLPANLTDRERQLVLPVVSKQVTDGQIGLPVVEQFLTDCFRVGSVETAEAVVGFLTGVLKNGTVDTTVVATILDRGVRGAPDDTWVAVLTLIAVEVERERFRLEPFEDLIRNGLFHESVLVAHKAVGALLHATISQTAARDRLVDLLEHVVRHPADDVVSAGYTVLQVGLMMGGFVFEDVEHLLWYGLEQAGGVAGKMVIHAIGSGLYWSGSDDVRFPDDLSARFGDQATDSTVSWVECRSILIGALESDRVPVRREAVKAIGAALVSDHVEWPAVEDDFATAVDDPSSSVANDALSIVVGLPSQDVVEWAEVAPLLERGADRADDRPVHVAITGIAKGVSVGDLPFTTWRSVLEATFDRQPDTVAKAIAGVRDGIVNGHVDLDRGRQFFHDAIRSDAATVDQTVIETVGTIVVTCSPDWAAVAPLLRHGLETGGDAAVEAISVTKAGLYKGVFEWRDVASFVRDGLDGDVDVAEAMVEALVIASSNGTADWADIVAALDYAADHPHSRVRRQAMDALGSVVADYGSEVHWLDVESVIQRCLDSSATAAPSAAAVRCCEKVVKSAGIAWSAVTSVLGPALSHPEVDVRVAAVHTTGLLVDCIDWADANVVFREALTDRESDVVEAVYYVVAHGFEAGHVDWDQASPLIEVGLGRDDDVGPEYAVFAIGSGLYHGVVDWVTAAPLLRDAVAAGGSSTRSEVVNAIGTLLRADRMQWSDVESLLRAVVETGVERSEGAPEVVEVMDVVETALVDRTIGWPTGRPLVERAIDTDHPDVRHAAVRVTTVCLEEGIVGWDDVDSTVNPAVESKSPAVRDQVLLAAITAAMVEESASYGAVRPVLESLTSGHESEIGDEILRCVTNVSASSLSSSDLTDLACDLLSILPPEHGTTLLEFTVGDEPRPIDDEDVSTLLRRALRNGAASVQSTAVRLAADRFGADDERTVDLATQMCSRGTPSSEVLAAVVDVLESIPPETRPVDALGTLLCDCIAGESADVRRRGFELAAEQFDALSPADRRALVDHALDELIERSSSPRVRAGAAAVVGAAFGSTSRPTVHSAAVARQGAAAGLEDILRDAPVMSPETKVPLVDLLTRLESPSPVSRNLVDETLR</sequence>
<gene>
    <name evidence="2" type="ORF">ACFOZ7_17545</name>
</gene>
<name>A0ABD5P363_9EURY</name>
<comment type="caution">
    <text evidence="2">The sequence shown here is derived from an EMBL/GenBank/DDBJ whole genome shotgun (WGS) entry which is preliminary data.</text>
</comment>
<evidence type="ECO:0000313" key="3">
    <source>
        <dbReference type="Proteomes" id="UP001595821"/>
    </source>
</evidence>
<evidence type="ECO:0000313" key="2">
    <source>
        <dbReference type="EMBL" id="MFC4248708.1"/>
    </source>
</evidence>
<feature type="compositionally biased region" description="Polar residues" evidence="1">
    <location>
        <begin position="479"/>
        <end position="488"/>
    </location>
</feature>
<proteinExistence type="predicted"/>
<dbReference type="InterPro" id="IPR011989">
    <property type="entry name" value="ARM-like"/>
</dbReference>
<accession>A0ABD5P363</accession>
<dbReference type="SUPFAM" id="SSF48371">
    <property type="entry name" value="ARM repeat"/>
    <property type="match status" value="3"/>
</dbReference>
<evidence type="ECO:0008006" key="4">
    <source>
        <dbReference type="Google" id="ProtNLM"/>
    </source>
</evidence>
<dbReference type="Gene3D" id="1.25.10.10">
    <property type="entry name" value="Leucine-rich Repeat Variant"/>
    <property type="match status" value="3"/>
</dbReference>
<dbReference type="Proteomes" id="UP001595821">
    <property type="component" value="Unassembled WGS sequence"/>
</dbReference>
<dbReference type="GeneID" id="71856087"/>
<feature type="region of interest" description="Disordered" evidence="1">
    <location>
        <begin position="250"/>
        <end position="302"/>
    </location>
</feature>
<organism evidence="2 3">
    <name type="scientific">Natribaculum luteum</name>
    <dbReference type="NCBI Taxonomy" id="1586232"/>
    <lineage>
        <taxon>Archaea</taxon>
        <taxon>Methanobacteriati</taxon>
        <taxon>Methanobacteriota</taxon>
        <taxon>Stenosarchaea group</taxon>
        <taxon>Halobacteria</taxon>
        <taxon>Halobacteriales</taxon>
        <taxon>Natrialbaceae</taxon>
        <taxon>Natribaculum</taxon>
    </lineage>
</organism>
<feature type="compositionally biased region" description="Basic and acidic residues" evidence="1">
    <location>
        <begin position="492"/>
        <end position="535"/>
    </location>
</feature>
<feature type="region of interest" description="Disordered" evidence="1">
    <location>
        <begin position="470"/>
        <end position="535"/>
    </location>
</feature>
<dbReference type="RefSeq" id="WP_246976471.1">
    <property type="nucleotide sequence ID" value="NZ_CP095398.1"/>
</dbReference>
<dbReference type="InterPro" id="IPR016024">
    <property type="entry name" value="ARM-type_fold"/>
</dbReference>
<evidence type="ECO:0000256" key="1">
    <source>
        <dbReference type="SAM" id="MobiDB-lite"/>
    </source>
</evidence>
<reference evidence="2 3" key="1">
    <citation type="journal article" date="2014" name="Int. J. Syst. Evol. Microbiol.">
        <title>Complete genome sequence of Corynebacterium casei LMG S-19264T (=DSM 44701T), isolated from a smear-ripened cheese.</title>
        <authorList>
            <consortium name="US DOE Joint Genome Institute (JGI-PGF)"/>
            <person name="Walter F."/>
            <person name="Albersmeier A."/>
            <person name="Kalinowski J."/>
            <person name="Ruckert C."/>
        </authorList>
    </citation>
    <scope>NUCLEOTIDE SEQUENCE [LARGE SCALE GENOMIC DNA]</scope>
    <source>
        <strain evidence="2 3">IBRC-M 10912</strain>
    </source>
</reference>